<dbReference type="WBParaSite" id="SBAD_0000908201-mRNA-1">
    <property type="protein sequence ID" value="SBAD_0000908201-mRNA-1"/>
    <property type="gene ID" value="SBAD_0000908201"/>
</dbReference>
<dbReference type="Proteomes" id="UP000270296">
    <property type="component" value="Unassembled WGS sequence"/>
</dbReference>
<proteinExistence type="predicted"/>
<keyword evidence="2" id="KW-1185">Reference proteome</keyword>
<reference evidence="3" key="1">
    <citation type="submission" date="2016-06" db="UniProtKB">
        <authorList>
            <consortium name="WormBaseParasite"/>
        </authorList>
    </citation>
    <scope>IDENTIFICATION</scope>
</reference>
<evidence type="ECO:0000313" key="3">
    <source>
        <dbReference type="WBParaSite" id="SBAD_0000908201-mRNA-1"/>
    </source>
</evidence>
<evidence type="ECO:0000313" key="1">
    <source>
        <dbReference type="EMBL" id="VDP19121.1"/>
    </source>
</evidence>
<accession>A0A183IYR7</accession>
<dbReference type="OrthoDB" id="6126662at2759"/>
<organism evidence="3">
    <name type="scientific">Soboliphyme baturini</name>
    <dbReference type="NCBI Taxonomy" id="241478"/>
    <lineage>
        <taxon>Eukaryota</taxon>
        <taxon>Metazoa</taxon>
        <taxon>Ecdysozoa</taxon>
        <taxon>Nematoda</taxon>
        <taxon>Enoplea</taxon>
        <taxon>Dorylaimia</taxon>
        <taxon>Dioctophymatida</taxon>
        <taxon>Dioctophymatoidea</taxon>
        <taxon>Soboliphymatidae</taxon>
        <taxon>Soboliphyme</taxon>
    </lineage>
</organism>
<evidence type="ECO:0000313" key="2">
    <source>
        <dbReference type="Proteomes" id="UP000270296"/>
    </source>
</evidence>
<name>A0A183IYR7_9BILA</name>
<sequence>MVFFVQSDHVPLLEVYRDSEEIGTHQPYKVFEILQCSYVIGVVANYGAFSIGFEHEDGDALQLVVLSPEEKNSWLERLQCKLLAMHSLQVIVIIIL</sequence>
<reference evidence="1 2" key="2">
    <citation type="submission" date="2018-11" db="EMBL/GenBank/DDBJ databases">
        <authorList>
            <consortium name="Pathogen Informatics"/>
        </authorList>
    </citation>
    <scope>NUCLEOTIDE SEQUENCE [LARGE SCALE GENOMIC DNA]</scope>
</reference>
<gene>
    <name evidence="1" type="ORF">SBAD_LOCUS8765</name>
</gene>
<dbReference type="AlphaFoldDB" id="A0A183IYR7"/>
<protein>
    <submittedName>
        <fullName evidence="3">PH domain-containing protein</fullName>
    </submittedName>
</protein>
<dbReference type="EMBL" id="UZAM01011937">
    <property type="protein sequence ID" value="VDP19121.1"/>
    <property type="molecule type" value="Genomic_DNA"/>
</dbReference>